<feature type="transmembrane region" description="Helical" evidence="1">
    <location>
        <begin position="7"/>
        <end position="25"/>
    </location>
</feature>
<dbReference type="SUPFAM" id="SSF75011">
    <property type="entry name" value="3-carboxy-cis,cis-mucoante lactonizing enzyme"/>
    <property type="match status" value="1"/>
</dbReference>
<sequence>MKKSKTILDLLSMLLYSVVILLTIGCNKELKENQPTLFEPGNISTASIEYGLTFSSSGSEIYFSKSNDQWGKGDVVSYIYYSVYKKATWSKPKLASFSGKYDDSAPYLTNQGKTLYFISKRPSEGIVEVSMDIWKVERSDSGEWGVPIRLDEPINSSANEYCLRTDTYGNLYFASDRKSGYGQGDLYMAKKTNDQYDPPINLGNSLNTEFGEWNLEVNQKGDLILFEASQRKENLSSYGDLYISFKKNDQWSVPQNIQEINTTGSDLYPELIEDTNTLYYSSSDSLESTQTNIYFIDFENLYKKYRKSAVFQE</sequence>
<evidence type="ECO:0000313" key="3">
    <source>
        <dbReference type="Proteomes" id="UP000184432"/>
    </source>
</evidence>
<protein>
    <submittedName>
        <fullName evidence="2">WD40-like Beta Propeller Repeat</fullName>
    </submittedName>
</protein>
<dbReference type="STRING" id="570521.SAMN04488508_101843"/>
<keyword evidence="1" id="KW-0812">Transmembrane</keyword>
<evidence type="ECO:0000313" key="2">
    <source>
        <dbReference type="EMBL" id="SHI48342.1"/>
    </source>
</evidence>
<gene>
    <name evidence="2" type="ORF">SAMN04488508_101843</name>
</gene>
<dbReference type="Pfam" id="PF07676">
    <property type="entry name" value="PD40"/>
    <property type="match status" value="1"/>
</dbReference>
<proteinExistence type="predicted"/>
<keyword evidence="1" id="KW-1133">Transmembrane helix</keyword>
<dbReference type="InterPro" id="IPR011659">
    <property type="entry name" value="WD40"/>
</dbReference>
<keyword evidence="1" id="KW-0472">Membrane</keyword>
<dbReference type="PROSITE" id="PS51257">
    <property type="entry name" value="PROKAR_LIPOPROTEIN"/>
    <property type="match status" value="1"/>
</dbReference>
<name>A0A1M6BHX7_9FLAO</name>
<reference evidence="3" key="1">
    <citation type="submission" date="2016-11" db="EMBL/GenBank/DDBJ databases">
        <authorList>
            <person name="Varghese N."/>
            <person name="Submissions S."/>
        </authorList>
    </citation>
    <scope>NUCLEOTIDE SEQUENCE [LARGE SCALE GENOMIC DNA]</scope>
    <source>
        <strain evidence="3">DSM 22623</strain>
    </source>
</reference>
<dbReference type="AlphaFoldDB" id="A0A1M6BHX7"/>
<dbReference type="RefSeq" id="WP_170864550.1">
    <property type="nucleotide sequence ID" value="NZ_FQYP01000001.1"/>
</dbReference>
<organism evidence="2 3">
    <name type="scientific">Aquimarina spongiae</name>
    <dbReference type="NCBI Taxonomy" id="570521"/>
    <lineage>
        <taxon>Bacteria</taxon>
        <taxon>Pseudomonadati</taxon>
        <taxon>Bacteroidota</taxon>
        <taxon>Flavobacteriia</taxon>
        <taxon>Flavobacteriales</taxon>
        <taxon>Flavobacteriaceae</taxon>
        <taxon>Aquimarina</taxon>
    </lineage>
</organism>
<keyword evidence="3" id="KW-1185">Reference proteome</keyword>
<dbReference type="EMBL" id="FQYP01000001">
    <property type="protein sequence ID" value="SHI48342.1"/>
    <property type="molecule type" value="Genomic_DNA"/>
</dbReference>
<accession>A0A1M6BHX7</accession>
<dbReference type="Proteomes" id="UP000184432">
    <property type="component" value="Unassembled WGS sequence"/>
</dbReference>
<evidence type="ECO:0000256" key="1">
    <source>
        <dbReference type="SAM" id="Phobius"/>
    </source>
</evidence>